<keyword evidence="2 5" id="KW-0645">Protease</keyword>
<proteinExistence type="predicted"/>
<dbReference type="Pfam" id="PF04586">
    <property type="entry name" value="Peptidase_S78"/>
    <property type="match status" value="1"/>
</dbReference>
<evidence type="ECO:0000256" key="2">
    <source>
        <dbReference type="ARBA" id="ARBA00022670"/>
    </source>
</evidence>
<dbReference type="InterPro" id="IPR006433">
    <property type="entry name" value="Prohead_protease"/>
</dbReference>
<dbReference type="NCBIfam" id="TIGR01543">
    <property type="entry name" value="proheadase_HK97"/>
    <property type="match status" value="1"/>
</dbReference>
<evidence type="ECO:0000313" key="5">
    <source>
        <dbReference type="EMBL" id="MBZ5962647.1"/>
    </source>
</evidence>
<dbReference type="RefSeq" id="WP_224144174.1">
    <property type="nucleotide sequence ID" value="NZ_JAHBFI010000014.1"/>
</dbReference>
<protein>
    <submittedName>
        <fullName evidence="5">HK97 family phage prohead protease</fullName>
    </submittedName>
</protein>
<dbReference type="AlphaFoldDB" id="A0A9Q3SXY2"/>
<evidence type="ECO:0000256" key="3">
    <source>
        <dbReference type="ARBA" id="ARBA00022801"/>
    </source>
</evidence>
<reference evidence="5" key="1">
    <citation type="submission" date="2021-05" db="EMBL/GenBank/DDBJ databases">
        <title>Pangenome of Leuconostoc gelidum warrants species status for Leuconostoc gelidum subsp. gasicomitatum.</title>
        <authorList>
            <person name="Johansson P."/>
            <person name="Sade E."/>
            <person name="Hultman J."/>
            <person name="Auvinen P."/>
            <person name="Bjorkroth J."/>
        </authorList>
    </citation>
    <scope>NUCLEOTIDE SEQUENCE</scope>
    <source>
        <strain evidence="5">A.21.4</strain>
    </source>
</reference>
<evidence type="ECO:0000259" key="4">
    <source>
        <dbReference type="Pfam" id="PF04586"/>
    </source>
</evidence>
<name>A0A9Q3SXY2_9LACO</name>
<comment type="caution">
    <text evidence="5">The sequence shown here is derived from an EMBL/GenBank/DDBJ whole genome shotgun (WGS) entry which is preliminary data.</text>
</comment>
<evidence type="ECO:0000256" key="1">
    <source>
        <dbReference type="ARBA" id="ARBA00022612"/>
    </source>
</evidence>
<organism evidence="5 6">
    <name type="scientific">Leuconostoc gasicomitatum</name>
    <dbReference type="NCBI Taxonomy" id="115778"/>
    <lineage>
        <taxon>Bacteria</taxon>
        <taxon>Bacillati</taxon>
        <taxon>Bacillota</taxon>
        <taxon>Bacilli</taxon>
        <taxon>Lactobacillales</taxon>
        <taxon>Lactobacillaceae</taxon>
        <taxon>Leuconostoc</taxon>
        <taxon>Leuconostoc gelidum group</taxon>
    </lineage>
</organism>
<sequence length="186" mass="20634">MSDKEVRTFDIKGLEVRDATSDDFIGQISGYAVVFNEPSENLGGFIEYVNPDAFNNVNLSDVVALYDHNFANVLGRTSADTLKLDIDKKGLHFILDIPNTTLGNDVYTNIRAGNLKGMSFGFTVNSDEWGKETDDTPKRTINSIGSLYEVSVVTMPAYQETTVAVTRALKNDAYKQKMLAVLKLYE</sequence>
<gene>
    <name evidence="5" type="ORF">KIJ12_05740</name>
</gene>
<dbReference type="GO" id="GO:0008233">
    <property type="term" value="F:peptidase activity"/>
    <property type="evidence" value="ECO:0007669"/>
    <property type="project" value="UniProtKB-KW"/>
</dbReference>
<dbReference type="GO" id="GO:0006508">
    <property type="term" value="P:proteolysis"/>
    <property type="evidence" value="ECO:0007669"/>
    <property type="project" value="UniProtKB-KW"/>
</dbReference>
<feature type="domain" description="Prohead serine protease" evidence="4">
    <location>
        <begin position="14"/>
        <end position="168"/>
    </location>
</feature>
<keyword evidence="3" id="KW-0378">Hydrolase</keyword>
<dbReference type="InterPro" id="IPR054613">
    <property type="entry name" value="Peptidase_S78_dom"/>
</dbReference>
<dbReference type="Proteomes" id="UP000752647">
    <property type="component" value="Unassembled WGS sequence"/>
</dbReference>
<keyword evidence="1" id="KW-1188">Viral release from host cell</keyword>
<evidence type="ECO:0000313" key="6">
    <source>
        <dbReference type="Proteomes" id="UP000752647"/>
    </source>
</evidence>
<dbReference type="EMBL" id="JAHBFI010000014">
    <property type="protein sequence ID" value="MBZ5962647.1"/>
    <property type="molecule type" value="Genomic_DNA"/>
</dbReference>
<accession>A0A9Q3SXY2</accession>